<evidence type="ECO:0000313" key="2">
    <source>
        <dbReference type="Proteomes" id="UP000003175"/>
    </source>
</evidence>
<dbReference type="InterPro" id="IPR043148">
    <property type="entry name" value="TagF_C"/>
</dbReference>
<protein>
    <recommendedName>
        <fullName evidence="3">CDP-glycerol:poly(Glycerophosphate) glycerophosphotransferase</fullName>
    </recommendedName>
</protein>
<dbReference type="Proteomes" id="UP000003175">
    <property type="component" value="Unassembled WGS sequence"/>
</dbReference>
<sequence>MQGRSFSNMNTAAYYLQELHNRPHPERRMRVVFLVQNDFIWDKQSPVYDAFAADDDVEPIIVLLPTYTATDHTAGKRVGEYEERYWHFFHDRYQDVYDFTNVLDLRVFQPDYIFLALPYEDLRQMGGTHTTDLVKIAKLCYIAYGTQGTKFFIHWETMMQEFFSHMTFHFCDSPEEKAAMESAYSHTVSAGLQHFEDLGYPSFVPYLEYRGEPHGTRRILWMPRWTTDPMVGGSHFLDYKDHFVDFAAKYGSSELKFAVRPHPFMFDNFIQRGDMTENEVASYKAMLDAYGIELDDGAYTPFEALSRADILLTDFSSLNMPFFLLDRPLVYCPNGVELTDDYNKMLEGSYVAEDWTQAEYYLEQLIRSEDPAADRRRMIVAEFREKHDGAAERIAARLKKDHADSLCPEHVYLPDVEKWIFDQKKALVSVIGGGNEELLQDFCAQEWYALYLALLPLRLRNENLVWGEEQILGKLQEMYESAEARERRSRLVLAMLLFADPLTLSVPVEIDLWPRTLYHDIQNVVRRHRLELGII</sequence>
<accession>A0ABN0DRT2</accession>
<proteinExistence type="predicted"/>
<reference evidence="1 2" key="1">
    <citation type="submission" date="2011-08" db="EMBL/GenBank/DDBJ databases">
        <title>The Genome Sequence of Selenomonas noxia F0398.</title>
        <authorList>
            <consortium name="The Broad Institute Genome Sequencing Platform"/>
            <person name="Earl A."/>
            <person name="Ward D."/>
            <person name="Feldgarden M."/>
            <person name="Gevers D."/>
            <person name="Izard J."/>
            <person name="Ganesan A."/>
            <person name="Blanton J.M."/>
            <person name="Baranova O.V."/>
            <person name="Tanner A.C."/>
            <person name="Dewhirst F.E."/>
            <person name="Young S.K."/>
            <person name="Zeng Q."/>
            <person name="Gargeya S."/>
            <person name="Fitzgerald M."/>
            <person name="Haas B."/>
            <person name="Abouelleil A."/>
            <person name="Alvarado L."/>
            <person name="Arachchi H.M."/>
            <person name="Berlin A."/>
            <person name="Brown A."/>
            <person name="Chapman S.B."/>
            <person name="Chen Z."/>
            <person name="Dunbar C."/>
            <person name="Freedman E."/>
            <person name="Gearin G."/>
            <person name="Gellesch M."/>
            <person name="Goldberg J."/>
            <person name="Griggs A."/>
            <person name="Gujja S."/>
            <person name="Heiman D."/>
            <person name="Howarth C."/>
            <person name="Larson L."/>
            <person name="Lui A."/>
            <person name="MacDonald P.J.P."/>
            <person name="Montmayeur A."/>
            <person name="Murphy C."/>
            <person name="Neiman D."/>
            <person name="Pearson M."/>
            <person name="Priest M."/>
            <person name="Roberts A."/>
            <person name="Saif S."/>
            <person name="Shea T."/>
            <person name="Shenoy N."/>
            <person name="Sisk P."/>
            <person name="Stolte C."/>
            <person name="Sykes S."/>
            <person name="Wortman J."/>
            <person name="Nusbaum C."/>
            <person name="Birren B."/>
        </authorList>
    </citation>
    <scope>NUCLEOTIDE SEQUENCE [LARGE SCALE GENOMIC DNA]</scope>
    <source>
        <strain evidence="1 2">F0398</strain>
    </source>
</reference>
<dbReference type="EMBL" id="ADGH01000003">
    <property type="protein sequence ID" value="EHG25657.1"/>
    <property type="molecule type" value="Genomic_DNA"/>
</dbReference>
<comment type="caution">
    <text evidence="1">The sequence shown here is derived from an EMBL/GenBank/DDBJ whole genome shotgun (WGS) entry which is preliminary data.</text>
</comment>
<keyword evidence="2" id="KW-1185">Reference proteome</keyword>
<organism evidence="1 2">
    <name type="scientific">Selenomonas noxia F0398</name>
    <dbReference type="NCBI Taxonomy" id="702437"/>
    <lineage>
        <taxon>Bacteria</taxon>
        <taxon>Bacillati</taxon>
        <taxon>Bacillota</taxon>
        <taxon>Negativicutes</taxon>
        <taxon>Selenomonadales</taxon>
        <taxon>Selenomonadaceae</taxon>
        <taxon>Selenomonas</taxon>
    </lineage>
</organism>
<name>A0ABN0DRT2_9FIRM</name>
<gene>
    <name evidence="1" type="ORF">HMPREF9432_00158</name>
</gene>
<evidence type="ECO:0000313" key="1">
    <source>
        <dbReference type="EMBL" id="EHG25657.1"/>
    </source>
</evidence>
<dbReference type="Gene3D" id="3.40.50.12580">
    <property type="match status" value="1"/>
</dbReference>
<evidence type="ECO:0008006" key="3">
    <source>
        <dbReference type="Google" id="ProtNLM"/>
    </source>
</evidence>
<dbReference type="RefSeq" id="WP_006695742.1">
    <property type="nucleotide sequence ID" value="NZ_JH376857.1"/>
</dbReference>
<dbReference type="Pfam" id="PF04464">
    <property type="entry name" value="Glyphos_transf"/>
    <property type="match status" value="1"/>
</dbReference>
<dbReference type="InterPro" id="IPR007554">
    <property type="entry name" value="Glycerophosphate_synth"/>
</dbReference>